<dbReference type="SUPFAM" id="SSF52490">
    <property type="entry name" value="Tubulin nucleotide-binding domain-like"/>
    <property type="match status" value="1"/>
</dbReference>
<dbReference type="RefSeq" id="WP_066464849.1">
    <property type="nucleotide sequence ID" value="NZ_MATO01000038.1"/>
</dbReference>
<dbReference type="Proteomes" id="UP000093482">
    <property type="component" value="Unassembled WGS sequence"/>
</dbReference>
<accession>A0A1C0YT15</accession>
<evidence type="ECO:0000313" key="3">
    <source>
        <dbReference type="Proteomes" id="UP000093482"/>
    </source>
</evidence>
<evidence type="ECO:0000259" key="1">
    <source>
        <dbReference type="Pfam" id="PF00091"/>
    </source>
</evidence>
<name>A0A1C0YT15_9BACL</name>
<dbReference type="EMBL" id="MATO01000038">
    <property type="protein sequence ID" value="OCS90279.1"/>
    <property type="molecule type" value="Genomic_DNA"/>
</dbReference>
<organism evidence="2 3">
    <name type="scientific">Caryophanon latum</name>
    <dbReference type="NCBI Taxonomy" id="33977"/>
    <lineage>
        <taxon>Bacteria</taxon>
        <taxon>Bacillati</taxon>
        <taxon>Bacillota</taxon>
        <taxon>Bacilli</taxon>
        <taxon>Bacillales</taxon>
        <taxon>Caryophanaceae</taxon>
        <taxon>Caryophanon</taxon>
    </lineage>
</organism>
<dbReference type="Gene3D" id="3.40.50.1440">
    <property type="entry name" value="Tubulin/FtsZ, GTPase domain"/>
    <property type="match status" value="1"/>
</dbReference>
<reference evidence="2 3" key="1">
    <citation type="submission" date="2016-07" db="EMBL/GenBank/DDBJ databases">
        <title>Caryophanon latum genome sequencing.</title>
        <authorList>
            <person name="Verma A."/>
            <person name="Pal Y."/>
            <person name="Krishnamurthi S."/>
        </authorList>
    </citation>
    <scope>NUCLEOTIDE SEQUENCE [LARGE SCALE GENOMIC DNA]</scope>
    <source>
        <strain evidence="2 3">DSM 14151</strain>
    </source>
</reference>
<dbReference type="InterPro" id="IPR003008">
    <property type="entry name" value="Tubulin_FtsZ_GTPase"/>
</dbReference>
<keyword evidence="3" id="KW-1185">Reference proteome</keyword>
<evidence type="ECO:0000313" key="2">
    <source>
        <dbReference type="EMBL" id="OCS90279.1"/>
    </source>
</evidence>
<comment type="caution">
    <text evidence="2">The sequence shown here is derived from an EMBL/GenBank/DDBJ whole genome shotgun (WGS) entry which is preliminary data.</text>
</comment>
<protein>
    <recommendedName>
        <fullName evidence="1">Tubulin/FtsZ GTPase domain-containing protein</fullName>
    </recommendedName>
</protein>
<dbReference type="AlphaFoldDB" id="A0A1C0YT15"/>
<feature type="domain" description="Tubulin/FtsZ GTPase" evidence="1">
    <location>
        <begin position="78"/>
        <end position="159"/>
    </location>
</feature>
<gene>
    <name evidence="2" type="ORF">A6K76_11770</name>
</gene>
<proteinExistence type="predicted"/>
<dbReference type="InterPro" id="IPR036525">
    <property type="entry name" value="Tubulin/FtsZ_GTPase_sf"/>
</dbReference>
<dbReference type="GO" id="GO:0005525">
    <property type="term" value="F:GTP binding"/>
    <property type="evidence" value="ECO:0007669"/>
    <property type="project" value="InterPro"/>
</dbReference>
<sequence>MAKALIAIGAATVNVLTKWLQTEAQPVQIVWIGSHQQDFLSLKVRDYIGDIVSETADHVIGTRGELLYIASGQSTTDAARLQKILEKYEDVYILSSLGGGTTSHVTPFIAEICTRKDPLMQAIVTLPAKLEPRTRHEKAQHAFHQLKQICPVIHLVTNNGEHEESLVATFARRDELLATLLTRLIR</sequence>
<dbReference type="Pfam" id="PF00091">
    <property type="entry name" value="Tubulin"/>
    <property type="match status" value="1"/>
</dbReference>